<dbReference type="InterPro" id="IPR018466">
    <property type="entry name" value="Kre9/Knh1-like_N"/>
</dbReference>
<reference evidence="4 5" key="1">
    <citation type="submission" date="2015-08" db="EMBL/GenBank/DDBJ databases">
        <title>Next Generation Sequencing and Analysis of the Genome of Puccinia sorghi L Schw, the Causal Agent of Maize Common Rust.</title>
        <authorList>
            <person name="Rochi L."/>
            <person name="Burguener G."/>
            <person name="Darino M."/>
            <person name="Turjanski A."/>
            <person name="Kreff E."/>
            <person name="Dieguez M.J."/>
            <person name="Sacco F."/>
        </authorList>
    </citation>
    <scope>NUCLEOTIDE SEQUENCE [LARGE SCALE GENOMIC DNA]</scope>
    <source>
        <strain evidence="4 5">RO10H11247</strain>
    </source>
</reference>
<evidence type="ECO:0000256" key="1">
    <source>
        <dbReference type="ARBA" id="ARBA00022729"/>
    </source>
</evidence>
<dbReference type="STRING" id="27349.A0A0L6V2Y0"/>
<evidence type="ECO:0000256" key="2">
    <source>
        <dbReference type="SAM" id="MobiDB-lite"/>
    </source>
</evidence>
<comment type="caution">
    <text evidence="4">The sequence shown here is derived from an EMBL/GenBank/DDBJ whole genome shotgun (WGS) entry which is preliminary data.</text>
</comment>
<feature type="compositionally biased region" description="Low complexity" evidence="2">
    <location>
        <begin position="136"/>
        <end position="174"/>
    </location>
</feature>
<dbReference type="EMBL" id="LAVV01007680">
    <property type="protein sequence ID" value="KNZ55116.1"/>
    <property type="molecule type" value="Genomic_DNA"/>
</dbReference>
<dbReference type="Pfam" id="PF10342">
    <property type="entry name" value="Kre9_KNH"/>
    <property type="match status" value="1"/>
</dbReference>
<gene>
    <name evidence="4" type="ORF">VP01_2760g2</name>
</gene>
<keyword evidence="5" id="KW-1185">Reference proteome</keyword>
<sequence length="198" mass="20246">MLCSKCLNHSLYSFAALTITSPSASSYWVQYATNTIAWATASGDPTSVSILIINPANKGFNGPFAIAEYVKVSKLSFDVTNVQLVVADGPSLKQVQFVDPANHTQVLATSAPFSVKVSGTPDAQVTYAPGTPEAKSSMPSNSTVNSNSTSRVGSETPGNSSKTNNGNASGNAKSSSAISAALPSIAAFAFGSLLALAC</sequence>
<dbReference type="Proteomes" id="UP000037035">
    <property type="component" value="Unassembled WGS sequence"/>
</dbReference>
<proteinExistence type="predicted"/>
<organism evidence="4 5">
    <name type="scientific">Puccinia sorghi</name>
    <dbReference type="NCBI Taxonomy" id="27349"/>
    <lineage>
        <taxon>Eukaryota</taxon>
        <taxon>Fungi</taxon>
        <taxon>Dikarya</taxon>
        <taxon>Basidiomycota</taxon>
        <taxon>Pucciniomycotina</taxon>
        <taxon>Pucciniomycetes</taxon>
        <taxon>Pucciniales</taxon>
        <taxon>Pucciniaceae</taxon>
        <taxon>Puccinia</taxon>
    </lineage>
</organism>
<dbReference type="VEuPathDB" id="FungiDB:VP01_2760g2"/>
<feature type="domain" description="Yeast cell wall synthesis Kre9/Knh1-like N-terminal" evidence="3">
    <location>
        <begin position="21"/>
        <end position="115"/>
    </location>
</feature>
<dbReference type="AlphaFoldDB" id="A0A0L6V2Y0"/>
<keyword evidence="1" id="KW-0732">Signal</keyword>
<evidence type="ECO:0000313" key="5">
    <source>
        <dbReference type="Proteomes" id="UP000037035"/>
    </source>
</evidence>
<protein>
    <recommendedName>
        <fullName evidence="3">Yeast cell wall synthesis Kre9/Knh1-like N-terminal domain-containing protein</fullName>
    </recommendedName>
</protein>
<dbReference type="OrthoDB" id="5420143at2759"/>
<accession>A0A0L6V2Y0</accession>
<evidence type="ECO:0000313" key="4">
    <source>
        <dbReference type="EMBL" id="KNZ55116.1"/>
    </source>
</evidence>
<feature type="region of interest" description="Disordered" evidence="2">
    <location>
        <begin position="128"/>
        <end position="174"/>
    </location>
</feature>
<name>A0A0L6V2Y0_9BASI</name>
<evidence type="ECO:0000259" key="3">
    <source>
        <dbReference type="Pfam" id="PF10342"/>
    </source>
</evidence>